<dbReference type="RefSeq" id="WP_157811374.1">
    <property type="nucleotide sequence ID" value="NZ_BJWA01000007.1"/>
</dbReference>
<organism evidence="1 2">
    <name type="scientific">Enterococcus mundtii</name>
    <dbReference type="NCBI Taxonomy" id="53346"/>
    <lineage>
        <taxon>Bacteria</taxon>
        <taxon>Bacillati</taxon>
        <taxon>Bacillota</taxon>
        <taxon>Bacilli</taxon>
        <taxon>Lactobacillales</taxon>
        <taxon>Enterococcaceae</taxon>
        <taxon>Enterococcus</taxon>
    </lineage>
</organism>
<protein>
    <submittedName>
        <fullName evidence="1">Uncharacterized protein</fullName>
    </submittedName>
</protein>
<name>A0ABQ0VCC3_ENTMU</name>
<evidence type="ECO:0000313" key="1">
    <source>
        <dbReference type="EMBL" id="GEL80070.1"/>
    </source>
</evidence>
<accession>A0ABQ0VCC3</accession>
<proteinExistence type="predicted"/>
<gene>
    <name evidence="1" type="ORF">EMU01_12140</name>
</gene>
<keyword evidence="2" id="KW-1185">Reference proteome</keyword>
<reference evidence="1 2" key="1">
    <citation type="submission" date="2019-07" db="EMBL/GenBank/DDBJ databases">
        <title>Whole genome shotgun sequence of Enterococcus mundtii NBRC 100490.</title>
        <authorList>
            <person name="Hosoyama A."/>
            <person name="Uohara A."/>
            <person name="Ohji S."/>
            <person name="Ichikawa N."/>
        </authorList>
    </citation>
    <scope>NUCLEOTIDE SEQUENCE [LARGE SCALE GENOMIC DNA]</scope>
    <source>
        <strain evidence="1 2">NBRC 100490</strain>
    </source>
</reference>
<dbReference type="Proteomes" id="UP000321175">
    <property type="component" value="Unassembled WGS sequence"/>
</dbReference>
<evidence type="ECO:0000313" key="2">
    <source>
        <dbReference type="Proteomes" id="UP000321175"/>
    </source>
</evidence>
<dbReference type="GeneID" id="61001250"/>
<sequence length="58" mass="6868">MKVKDLVNLHYGDIRIDIEVEPRLWDYQFNKKDCIVEYGDAEVEQFCVDIETNEAGYP</sequence>
<dbReference type="EMBL" id="BJWA01000007">
    <property type="protein sequence ID" value="GEL80070.1"/>
    <property type="molecule type" value="Genomic_DNA"/>
</dbReference>
<comment type="caution">
    <text evidence="1">The sequence shown here is derived from an EMBL/GenBank/DDBJ whole genome shotgun (WGS) entry which is preliminary data.</text>
</comment>